<dbReference type="OrthoDB" id="6039950at2759"/>
<evidence type="ECO:0000313" key="16">
    <source>
        <dbReference type="EnsemblMetazoa" id="CapteP177977"/>
    </source>
</evidence>
<dbReference type="FunCoup" id="R7TF87">
    <property type="interactions" value="158"/>
</dbReference>
<feature type="domain" description="Glycoside hydrolase family 29 N-terminal" evidence="13">
    <location>
        <begin position="15"/>
        <end position="349"/>
    </location>
</feature>
<evidence type="ECO:0000259" key="13">
    <source>
        <dbReference type="Pfam" id="PF01120"/>
    </source>
</evidence>
<accession>R7TF87</accession>
<dbReference type="SUPFAM" id="SSF51445">
    <property type="entry name" value="(Trans)glycosidases"/>
    <property type="match status" value="1"/>
</dbReference>
<evidence type="ECO:0000256" key="11">
    <source>
        <dbReference type="PIRNR" id="PIRNR001092"/>
    </source>
</evidence>
<sequence length="472" mass="54530">MLRLLLLLAVVAFSACQARYEPNWESLDKRPLPDWYDKGKFGIFIHWGVFSVPSFGSEWFWHSWRSGSKSYVDFMTKNYRQDWAYADFAEQFTAEFYDPNAWADIFKASGAKYVVLTSKHHEGFTNWPSKSAFNWNSMDVGPKRDLVGELAKAVRSRTDIHFGLYHSLFEWYNPLYLEDAKNNFTTRKFVERKTMPELYEIVNTYEPDLIWSDGDAGPDTYWNSTGFLAWLYNDSPVKDKVVVNDRWGNGIGCHHGGYYTCHDRYNPGHIVNHKWENCMTIDFSSWGYRRNSALKDYATIEQLLTTMAETISCGGNLLMNVGPTHDGRILPIFEERLRQMGEWLKVNGEAIYESTPWVHQNDTVTPKIWYTSNAKTVYVIVLEWPTDGTLTLGAPTTTTSTKVSLVGYEGAEFKWSAKQGSGMVIDFPAIPINKMPCKWAWVLKMENLTTMPWQSLLKASQFVKDREINFIN</sequence>
<keyword evidence="10 11" id="KW-0326">Glycosidase</keyword>
<comment type="catalytic activity">
    <reaction evidence="2">
        <text>a neolactoside IV(2)-alpha-Fuc-nLc4Cer(d18:0) + H2O = a neolactoside nLc4Cer(d18:0) + L-fucose</text>
        <dbReference type="Rhea" id="RHEA:49308"/>
        <dbReference type="ChEBI" id="CHEBI:2181"/>
        <dbReference type="ChEBI" id="CHEBI:15377"/>
        <dbReference type="ChEBI" id="CHEBI:91119"/>
        <dbReference type="ChEBI" id="CHEBI:91121"/>
    </reaction>
    <physiologicalReaction direction="left-to-right" evidence="2">
        <dbReference type="Rhea" id="RHEA:49309"/>
    </physiologicalReaction>
</comment>
<evidence type="ECO:0000256" key="8">
    <source>
        <dbReference type="ARBA" id="ARBA00022801"/>
    </source>
</evidence>
<evidence type="ECO:0000256" key="6">
    <source>
        <dbReference type="ARBA" id="ARBA00012662"/>
    </source>
</evidence>
<name>R7TF87_CAPTE</name>
<dbReference type="GO" id="GO:0016139">
    <property type="term" value="P:glycoside catabolic process"/>
    <property type="evidence" value="ECO:0007669"/>
    <property type="project" value="TreeGrafter"/>
</dbReference>
<evidence type="ECO:0000256" key="9">
    <source>
        <dbReference type="ARBA" id="ARBA00023180"/>
    </source>
</evidence>
<dbReference type="HOGENOM" id="CLU_002934_1_1_1"/>
<dbReference type="PANTHER" id="PTHR10030:SF37">
    <property type="entry name" value="ALPHA-L-FUCOSIDASE-RELATED"/>
    <property type="match status" value="1"/>
</dbReference>
<dbReference type="Gene3D" id="3.20.20.80">
    <property type="entry name" value="Glycosidases"/>
    <property type="match status" value="1"/>
</dbReference>
<feature type="site" description="May be important for catalysis" evidence="12">
    <location>
        <position position="278"/>
    </location>
</feature>
<comment type="catalytic activity">
    <reaction evidence="1">
        <text>a neolactoside IV(2)-alpha-Fuc-nLc4Cer(d18:1(4E)) + H2O = a neolactoside nLc4Cer(d18:1(4E)) + L-fucose</text>
        <dbReference type="Rhea" id="RHEA:48224"/>
        <dbReference type="ChEBI" id="CHEBI:2181"/>
        <dbReference type="ChEBI" id="CHEBI:15377"/>
        <dbReference type="ChEBI" id="CHEBI:17006"/>
        <dbReference type="ChEBI" id="CHEBI:28691"/>
    </reaction>
    <physiologicalReaction direction="left-to-right" evidence="1">
        <dbReference type="Rhea" id="RHEA:48225"/>
    </physiologicalReaction>
</comment>
<evidence type="ECO:0000313" key="17">
    <source>
        <dbReference type="Proteomes" id="UP000014760"/>
    </source>
</evidence>
<dbReference type="EMBL" id="AMQN01013341">
    <property type="status" value="NOT_ANNOTATED_CDS"/>
    <property type="molecule type" value="Genomic_DNA"/>
</dbReference>
<evidence type="ECO:0000256" key="10">
    <source>
        <dbReference type="ARBA" id="ARBA00023295"/>
    </source>
</evidence>
<reference evidence="15 17" key="2">
    <citation type="journal article" date="2013" name="Nature">
        <title>Insights into bilaterian evolution from three spiralian genomes.</title>
        <authorList>
            <person name="Simakov O."/>
            <person name="Marletaz F."/>
            <person name="Cho S.J."/>
            <person name="Edsinger-Gonzales E."/>
            <person name="Havlak P."/>
            <person name="Hellsten U."/>
            <person name="Kuo D.H."/>
            <person name="Larsson T."/>
            <person name="Lv J."/>
            <person name="Arendt D."/>
            <person name="Savage R."/>
            <person name="Osoegawa K."/>
            <person name="de Jong P."/>
            <person name="Grimwood J."/>
            <person name="Chapman J.A."/>
            <person name="Shapiro H."/>
            <person name="Aerts A."/>
            <person name="Otillar R.P."/>
            <person name="Terry A.Y."/>
            <person name="Boore J.L."/>
            <person name="Grigoriev I.V."/>
            <person name="Lindberg D.R."/>
            <person name="Seaver E.C."/>
            <person name="Weisblat D.A."/>
            <person name="Putnam N.H."/>
            <person name="Rokhsar D.S."/>
        </authorList>
    </citation>
    <scope>NUCLEOTIDE SEQUENCE</scope>
    <source>
        <strain evidence="15 17">I ESC-2004</strain>
    </source>
</reference>
<comment type="function">
    <text evidence="3">Alpha-L-fucosidase is responsible for hydrolyzing the alpha-1,6-linked fucose joined to the reducing-end N-acetylglucosamine of the carbohydrate moieties of glycoproteins.</text>
</comment>
<evidence type="ECO:0000256" key="12">
    <source>
        <dbReference type="PIRSR" id="PIRSR001092-1"/>
    </source>
</evidence>
<organism evidence="15">
    <name type="scientific">Capitella teleta</name>
    <name type="common">Polychaete worm</name>
    <dbReference type="NCBI Taxonomy" id="283909"/>
    <lineage>
        <taxon>Eukaryota</taxon>
        <taxon>Metazoa</taxon>
        <taxon>Spiralia</taxon>
        <taxon>Lophotrochozoa</taxon>
        <taxon>Annelida</taxon>
        <taxon>Polychaeta</taxon>
        <taxon>Sedentaria</taxon>
        <taxon>Scolecida</taxon>
        <taxon>Capitellidae</taxon>
        <taxon>Capitella</taxon>
    </lineage>
</organism>
<feature type="signal peptide" evidence="11">
    <location>
        <begin position="1"/>
        <end position="18"/>
    </location>
</feature>
<protein>
    <recommendedName>
        <fullName evidence="6">alpha-L-fucosidase</fullName>
        <ecNumber evidence="6">3.2.1.51</ecNumber>
    </recommendedName>
</protein>
<dbReference type="FunFam" id="3.20.20.80:FF:000027">
    <property type="entry name" value="Alpha-L-fucosidase"/>
    <property type="match status" value="1"/>
</dbReference>
<dbReference type="Pfam" id="PF16757">
    <property type="entry name" value="Fucosidase_C"/>
    <property type="match status" value="1"/>
</dbReference>
<dbReference type="GO" id="GO:0006004">
    <property type="term" value="P:fucose metabolic process"/>
    <property type="evidence" value="ECO:0007669"/>
    <property type="project" value="InterPro"/>
</dbReference>
<dbReference type="OMA" id="CLIGNNH"/>
<evidence type="ECO:0000256" key="2">
    <source>
        <dbReference type="ARBA" id="ARBA00000419"/>
    </source>
</evidence>
<dbReference type="PANTHER" id="PTHR10030">
    <property type="entry name" value="ALPHA-L-FUCOSIDASE"/>
    <property type="match status" value="1"/>
</dbReference>
<dbReference type="InterPro" id="IPR013780">
    <property type="entry name" value="Glyco_hydro_b"/>
</dbReference>
<dbReference type="Pfam" id="PF01120">
    <property type="entry name" value="Alpha_L_fucos"/>
    <property type="match status" value="1"/>
</dbReference>
<dbReference type="FunFam" id="2.60.40.1180:FF:000013">
    <property type="entry name" value="Alpha-L-fucosidase"/>
    <property type="match status" value="1"/>
</dbReference>
<dbReference type="InterPro" id="IPR000933">
    <property type="entry name" value="Glyco_hydro_29"/>
</dbReference>
<dbReference type="InterPro" id="IPR031919">
    <property type="entry name" value="Fucosidase_C"/>
</dbReference>
<evidence type="ECO:0000256" key="4">
    <source>
        <dbReference type="ARBA" id="ARBA00007951"/>
    </source>
</evidence>
<dbReference type="Proteomes" id="UP000014760">
    <property type="component" value="Unassembled WGS sequence"/>
</dbReference>
<keyword evidence="8 11" id="KW-0378">Hydrolase</keyword>
<evidence type="ECO:0000256" key="7">
    <source>
        <dbReference type="ARBA" id="ARBA00022729"/>
    </source>
</evidence>
<feature type="domain" description="Alpha-L-fucosidase C-terminal" evidence="14">
    <location>
        <begin position="360"/>
        <end position="446"/>
    </location>
</feature>
<comment type="similarity">
    <text evidence="4 11">Belongs to the glycosyl hydrolase 29 family.</text>
</comment>
<dbReference type="PIRSF" id="PIRSF001092">
    <property type="entry name" value="Alpha-L-fucosidase"/>
    <property type="match status" value="1"/>
</dbReference>
<evidence type="ECO:0000313" key="15">
    <source>
        <dbReference type="EMBL" id="ELT92399.1"/>
    </source>
</evidence>
<dbReference type="InterPro" id="IPR016286">
    <property type="entry name" value="FUC_metazoa-typ"/>
</dbReference>
<proteinExistence type="inferred from homology"/>
<dbReference type="Gene3D" id="2.60.40.1180">
    <property type="entry name" value="Golgi alpha-mannosidase II"/>
    <property type="match status" value="1"/>
</dbReference>
<evidence type="ECO:0000256" key="5">
    <source>
        <dbReference type="ARBA" id="ARBA00011881"/>
    </source>
</evidence>
<keyword evidence="17" id="KW-1185">Reference proteome</keyword>
<dbReference type="PRINTS" id="PR00741">
    <property type="entry name" value="GLHYDRLASE29"/>
</dbReference>
<dbReference type="AlphaFoldDB" id="R7TF87"/>
<reference evidence="16" key="3">
    <citation type="submission" date="2015-06" db="UniProtKB">
        <authorList>
            <consortium name="EnsemblMetazoa"/>
        </authorList>
    </citation>
    <scope>IDENTIFICATION</scope>
</reference>
<dbReference type="InterPro" id="IPR057739">
    <property type="entry name" value="Glyco_hydro_29_N"/>
</dbReference>
<dbReference type="InterPro" id="IPR017853">
    <property type="entry name" value="GH"/>
</dbReference>
<feature type="chain" id="PRO_5008786935" description="alpha-L-fucosidase" evidence="11">
    <location>
        <begin position="19"/>
        <end position="472"/>
    </location>
</feature>
<dbReference type="SMART" id="SM00812">
    <property type="entry name" value="Alpha_L_fucos"/>
    <property type="match status" value="1"/>
</dbReference>
<keyword evidence="9" id="KW-0325">Glycoprotein</keyword>
<evidence type="ECO:0000259" key="14">
    <source>
        <dbReference type="Pfam" id="PF16757"/>
    </source>
</evidence>
<dbReference type="GO" id="GO:0004560">
    <property type="term" value="F:alpha-L-fucosidase activity"/>
    <property type="evidence" value="ECO:0007669"/>
    <property type="project" value="UniProtKB-EC"/>
</dbReference>
<dbReference type="EC" id="3.2.1.51" evidence="6"/>
<dbReference type="GO" id="GO:0005764">
    <property type="term" value="C:lysosome"/>
    <property type="evidence" value="ECO:0007669"/>
    <property type="project" value="TreeGrafter"/>
</dbReference>
<gene>
    <name evidence="15" type="ORF">CAPTEDRAFT_177977</name>
</gene>
<dbReference type="PROSITE" id="PS51257">
    <property type="entry name" value="PROKAR_LIPOPROTEIN"/>
    <property type="match status" value="1"/>
</dbReference>
<comment type="subunit">
    <text evidence="5">Homotetramer.</text>
</comment>
<evidence type="ECO:0000256" key="1">
    <source>
        <dbReference type="ARBA" id="ARBA00000321"/>
    </source>
</evidence>
<evidence type="ECO:0000256" key="3">
    <source>
        <dbReference type="ARBA" id="ARBA00004071"/>
    </source>
</evidence>
<dbReference type="EnsemblMetazoa" id="CapteT177977">
    <property type="protein sequence ID" value="CapteP177977"/>
    <property type="gene ID" value="CapteG177977"/>
</dbReference>
<dbReference type="EMBL" id="KB310144">
    <property type="protein sequence ID" value="ELT92399.1"/>
    <property type="molecule type" value="Genomic_DNA"/>
</dbReference>
<reference evidence="17" key="1">
    <citation type="submission" date="2012-12" db="EMBL/GenBank/DDBJ databases">
        <authorList>
            <person name="Hellsten U."/>
            <person name="Grimwood J."/>
            <person name="Chapman J.A."/>
            <person name="Shapiro H."/>
            <person name="Aerts A."/>
            <person name="Otillar R.P."/>
            <person name="Terry A.Y."/>
            <person name="Boore J.L."/>
            <person name="Simakov O."/>
            <person name="Marletaz F."/>
            <person name="Cho S.-J."/>
            <person name="Edsinger-Gonzales E."/>
            <person name="Havlak P."/>
            <person name="Kuo D.-H."/>
            <person name="Larsson T."/>
            <person name="Lv J."/>
            <person name="Arendt D."/>
            <person name="Savage R."/>
            <person name="Osoegawa K."/>
            <person name="de Jong P."/>
            <person name="Lindberg D.R."/>
            <person name="Seaver E.C."/>
            <person name="Weisblat D.A."/>
            <person name="Putnam N.H."/>
            <person name="Grigoriev I.V."/>
            <person name="Rokhsar D.S."/>
        </authorList>
    </citation>
    <scope>NUCLEOTIDE SEQUENCE</scope>
    <source>
        <strain evidence="17">I ESC-2004</strain>
    </source>
</reference>
<keyword evidence="7 11" id="KW-0732">Signal</keyword>